<evidence type="ECO:0000256" key="3">
    <source>
        <dbReference type="ARBA" id="ARBA00022475"/>
    </source>
</evidence>
<keyword evidence="2 10" id="KW-0813">Transport</keyword>
<evidence type="ECO:0000256" key="9">
    <source>
        <dbReference type="ARBA" id="ARBA00023136"/>
    </source>
</evidence>
<dbReference type="GO" id="GO:0005886">
    <property type="term" value="C:plasma membrane"/>
    <property type="evidence" value="ECO:0007669"/>
    <property type="project" value="UniProtKB-SubCell"/>
</dbReference>
<keyword evidence="9 10" id="KW-0472">Membrane</keyword>
<evidence type="ECO:0000256" key="10">
    <source>
        <dbReference type="PIRNR" id="PIRNR006247"/>
    </source>
</evidence>
<evidence type="ECO:0000256" key="4">
    <source>
        <dbReference type="ARBA" id="ARBA00022538"/>
    </source>
</evidence>
<keyword evidence="4 10" id="KW-0633">Potassium transport</keyword>
<dbReference type="GO" id="GO:0046872">
    <property type="term" value="F:metal ion binding"/>
    <property type="evidence" value="ECO:0007669"/>
    <property type="project" value="UniProtKB-KW"/>
</dbReference>
<keyword evidence="7 12" id="KW-1133">Transmembrane helix</keyword>
<comment type="function">
    <text evidence="10">Low-affinity potassium transport system. Interacts with Trk system potassium uptake protein TrkA.</text>
</comment>
<gene>
    <name evidence="13" type="ORF">K529_004410</name>
</gene>
<keyword evidence="3 10" id="KW-1003">Cell membrane</keyword>
<proteinExistence type="inferred from homology"/>
<evidence type="ECO:0000313" key="14">
    <source>
        <dbReference type="Proteomes" id="UP000013243"/>
    </source>
</evidence>
<dbReference type="GeneID" id="28249048"/>
<dbReference type="PANTHER" id="PTHR32024:SF3">
    <property type="entry name" value="TRK SYSTEM POTASSIUM UPTAKE PROTEIN"/>
    <property type="match status" value="1"/>
</dbReference>
<evidence type="ECO:0000256" key="7">
    <source>
        <dbReference type="ARBA" id="ARBA00022989"/>
    </source>
</evidence>
<dbReference type="InterPro" id="IPR004772">
    <property type="entry name" value="TrkH"/>
</dbReference>
<feature type="binding site" evidence="11">
    <location>
        <position position="220"/>
    </location>
    <ligand>
        <name>K(+)</name>
        <dbReference type="ChEBI" id="CHEBI:29103"/>
    </ligand>
</feature>
<dbReference type="Pfam" id="PF02386">
    <property type="entry name" value="TrkH"/>
    <property type="match status" value="1"/>
</dbReference>
<dbReference type="EMBL" id="CP015230">
    <property type="protein sequence ID" value="ANP40002.1"/>
    <property type="molecule type" value="Genomic_DNA"/>
</dbReference>
<dbReference type="GO" id="GO:0015379">
    <property type="term" value="F:potassium:chloride symporter activity"/>
    <property type="evidence" value="ECO:0007669"/>
    <property type="project" value="InterPro"/>
</dbReference>
<dbReference type="OrthoDB" id="9810952at2"/>
<keyword evidence="11" id="KW-0479">Metal-binding</keyword>
<evidence type="ECO:0000256" key="12">
    <source>
        <dbReference type="SAM" id="Phobius"/>
    </source>
</evidence>
<keyword evidence="8 10" id="KW-0406">Ion transport</keyword>
<keyword evidence="5 12" id="KW-0812">Transmembrane</keyword>
<feature type="transmembrane region" description="Helical" evidence="12">
    <location>
        <begin position="129"/>
        <end position="151"/>
    </location>
</feature>
<dbReference type="InterPro" id="IPR003445">
    <property type="entry name" value="Cat_transpt"/>
</dbReference>
<sequence>MLDLRPVGYVIGLLVAILGGTMVFPLLLDLYDGKGEWPVFLESALFCLLVGGILALTCANGVGRGLSIRQTFLLTTSVWVVLPLFGALPLMLGATELSFTDAFFEAMSGLTTTGSTVISGLDDLPRGLLLWRGILQWLGGIGIIVVAMVFLPELRVGGMQIFKSEAFDTMGKILPRAQEIAKQISVIYLVLTMVCALVYTVLGMGPFDALVHAMTTMSTGGFSNYDASFGTFSGPAEYAASLFMIASALPYVRYVQLVNGQMTPLLHDSQIRAFLWTIFVLVGVTAGVLITVFPHHPEQAVREALFNIVSIMSGTGFASVDYMGWGPFLIMIFFFVGLIGGCAGSTACSVKIFRYQLLFASIRVQVQRIRSPNGVFVPRYQGRPVTPDVLSSVISFFMFFVITLGIVAWALALTGLDFITAISGAATAVANIGPGLGDIIGPAGNFGPLNDTAKWILAIAMLIGRLELMAVYAILTVRFWRS</sequence>
<evidence type="ECO:0000313" key="13">
    <source>
        <dbReference type="EMBL" id="ANP40002.1"/>
    </source>
</evidence>
<feature type="transmembrane region" description="Helical" evidence="12">
    <location>
        <begin position="328"/>
        <end position="353"/>
    </location>
</feature>
<feature type="transmembrane region" description="Helical" evidence="12">
    <location>
        <begin position="7"/>
        <end position="27"/>
    </location>
</feature>
<organism evidence="13 14">
    <name type="scientific">Tritonibacter mobilis F1926</name>
    <dbReference type="NCBI Taxonomy" id="1265309"/>
    <lineage>
        <taxon>Bacteria</taxon>
        <taxon>Pseudomonadati</taxon>
        <taxon>Pseudomonadota</taxon>
        <taxon>Alphaproteobacteria</taxon>
        <taxon>Rhodobacterales</taxon>
        <taxon>Paracoccaceae</taxon>
        <taxon>Tritonibacter</taxon>
    </lineage>
</organism>
<feature type="binding site" evidence="11">
    <location>
        <position position="431"/>
    </location>
    <ligand>
        <name>K(+)</name>
        <dbReference type="ChEBI" id="CHEBI:29103"/>
    </ligand>
</feature>
<dbReference type="AlphaFoldDB" id="A0A1B1A0A1"/>
<protein>
    <recommendedName>
        <fullName evidence="10">Trk system potassium uptake protein</fullName>
    </recommendedName>
</protein>
<keyword evidence="6 10" id="KW-0630">Potassium</keyword>
<feature type="binding site" evidence="11">
    <location>
        <position position="113"/>
    </location>
    <ligand>
        <name>K(+)</name>
        <dbReference type="ChEBI" id="CHEBI:29103"/>
    </ligand>
</feature>
<dbReference type="STRING" id="1265309.K529_004410"/>
<feature type="transmembrane region" description="Helical" evidence="12">
    <location>
        <begin position="227"/>
        <end position="252"/>
    </location>
</feature>
<dbReference type="Proteomes" id="UP000013243">
    <property type="component" value="Chromosome"/>
</dbReference>
<name>A0A1B1A0A1_9RHOB</name>
<evidence type="ECO:0000256" key="8">
    <source>
        <dbReference type="ARBA" id="ARBA00023065"/>
    </source>
</evidence>
<feature type="transmembrane region" description="Helical" evidence="12">
    <location>
        <begin position="71"/>
        <end position="92"/>
    </location>
</feature>
<feature type="transmembrane region" description="Helical" evidence="12">
    <location>
        <begin position="39"/>
        <end position="59"/>
    </location>
</feature>
<evidence type="ECO:0000256" key="5">
    <source>
        <dbReference type="ARBA" id="ARBA00022692"/>
    </source>
</evidence>
<feature type="transmembrane region" description="Helical" evidence="12">
    <location>
        <begin position="455"/>
        <end position="475"/>
    </location>
</feature>
<comment type="similarity">
    <text evidence="10">Belongs to the TrkH potassium transport family.</text>
</comment>
<evidence type="ECO:0000256" key="11">
    <source>
        <dbReference type="PIRSR" id="PIRSR006247-1"/>
    </source>
</evidence>
<evidence type="ECO:0000256" key="2">
    <source>
        <dbReference type="ARBA" id="ARBA00022448"/>
    </source>
</evidence>
<feature type="transmembrane region" description="Helical" evidence="12">
    <location>
        <begin position="389"/>
        <end position="412"/>
    </location>
</feature>
<feature type="binding site" evidence="11">
    <location>
        <position position="315"/>
    </location>
    <ligand>
        <name>K(+)</name>
        <dbReference type="ChEBI" id="CHEBI:29103"/>
    </ligand>
</feature>
<evidence type="ECO:0000256" key="1">
    <source>
        <dbReference type="ARBA" id="ARBA00004651"/>
    </source>
</evidence>
<dbReference type="KEGG" id="rmb:K529_004410"/>
<feature type="binding site" evidence="11">
    <location>
        <position position="112"/>
    </location>
    <ligand>
        <name>K(+)</name>
        <dbReference type="ChEBI" id="CHEBI:29103"/>
    </ligand>
</feature>
<accession>A0A1B1A0A1</accession>
<dbReference type="RefSeq" id="WP_005637151.1">
    <property type="nucleotide sequence ID" value="NZ_CP015230.1"/>
</dbReference>
<comment type="subcellular location">
    <subcellularLocation>
        <location evidence="10">Cell inner membrane</location>
        <topology evidence="10">Multi-pass membrane protein</topology>
    </subcellularLocation>
    <subcellularLocation>
        <location evidence="1">Cell membrane</location>
        <topology evidence="1">Multi-pass membrane protein</topology>
    </subcellularLocation>
</comment>
<dbReference type="PIRSF" id="PIRSF006247">
    <property type="entry name" value="TrkH"/>
    <property type="match status" value="1"/>
</dbReference>
<evidence type="ECO:0000256" key="6">
    <source>
        <dbReference type="ARBA" id="ARBA00022958"/>
    </source>
</evidence>
<feature type="transmembrane region" description="Helical" evidence="12">
    <location>
        <begin position="273"/>
        <end position="293"/>
    </location>
</feature>
<feature type="transmembrane region" description="Helical" evidence="12">
    <location>
        <begin position="186"/>
        <end position="207"/>
    </location>
</feature>
<keyword evidence="10" id="KW-0997">Cell inner membrane</keyword>
<reference evidence="13 14" key="1">
    <citation type="journal article" date="2016" name="ISME J.">
        <title>Global occurrence and heterogeneity of the Roseobacter-clade species Ruegeria mobilis.</title>
        <authorList>
            <person name="Sonnenschein E."/>
            <person name="Gram L."/>
        </authorList>
    </citation>
    <scope>NUCLEOTIDE SEQUENCE [LARGE SCALE GENOMIC DNA]</scope>
    <source>
        <strain evidence="13 14">F1926</strain>
    </source>
</reference>
<dbReference type="PANTHER" id="PTHR32024">
    <property type="entry name" value="TRK SYSTEM POTASSIUM UPTAKE PROTEIN TRKG-RELATED"/>
    <property type="match status" value="1"/>
</dbReference>